<reference evidence="2 3" key="1">
    <citation type="journal article" date="2023" name="Mol. Phylogenet. Evol.">
        <title>Genome-scale phylogeny and comparative genomics of the fungal order Sordariales.</title>
        <authorList>
            <person name="Hensen N."/>
            <person name="Bonometti L."/>
            <person name="Westerberg I."/>
            <person name="Brannstrom I.O."/>
            <person name="Guillou S."/>
            <person name="Cros-Aarteil S."/>
            <person name="Calhoun S."/>
            <person name="Haridas S."/>
            <person name="Kuo A."/>
            <person name="Mondo S."/>
            <person name="Pangilinan J."/>
            <person name="Riley R."/>
            <person name="LaButti K."/>
            <person name="Andreopoulos B."/>
            <person name="Lipzen A."/>
            <person name="Chen C."/>
            <person name="Yan M."/>
            <person name="Daum C."/>
            <person name="Ng V."/>
            <person name="Clum A."/>
            <person name="Steindorff A."/>
            <person name="Ohm R.A."/>
            <person name="Martin F."/>
            <person name="Silar P."/>
            <person name="Natvig D.O."/>
            <person name="Lalanne C."/>
            <person name="Gautier V."/>
            <person name="Ament-Velasquez S.L."/>
            <person name="Kruys A."/>
            <person name="Hutchinson M.I."/>
            <person name="Powell A.J."/>
            <person name="Barry K."/>
            <person name="Miller A.N."/>
            <person name="Grigoriev I.V."/>
            <person name="Debuchy R."/>
            <person name="Gladieux P."/>
            <person name="Hiltunen Thoren M."/>
            <person name="Johannesson H."/>
        </authorList>
    </citation>
    <scope>NUCLEOTIDE SEQUENCE [LARGE SCALE GENOMIC DNA]</scope>
    <source>
        <strain evidence="2 3">FGSC 10403</strain>
    </source>
</reference>
<dbReference type="Proteomes" id="UP001285908">
    <property type="component" value="Unassembled WGS sequence"/>
</dbReference>
<keyword evidence="3" id="KW-1185">Reference proteome</keyword>
<proteinExistence type="predicted"/>
<keyword evidence="1" id="KW-0812">Transmembrane</keyword>
<dbReference type="GeneID" id="87875349"/>
<organism evidence="2 3">
    <name type="scientific">Neurospora hispaniola</name>
    <dbReference type="NCBI Taxonomy" id="588809"/>
    <lineage>
        <taxon>Eukaryota</taxon>
        <taxon>Fungi</taxon>
        <taxon>Dikarya</taxon>
        <taxon>Ascomycota</taxon>
        <taxon>Pezizomycotina</taxon>
        <taxon>Sordariomycetes</taxon>
        <taxon>Sordariomycetidae</taxon>
        <taxon>Sordariales</taxon>
        <taxon>Sordariaceae</taxon>
        <taxon>Neurospora</taxon>
    </lineage>
</organism>
<evidence type="ECO:0000313" key="2">
    <source>
        <dbReference type="EMBL" id="KAK3486622.1"/>
    </source>
</evidence>
<keyword evidence="1" id="KW-0472">Membrane</keyword>
<accession>A0AAJ0MMR3</accession>
<feature type="transmembrane region" description="Helical" evidence="1">
    <location>
        <begin position="55"/>
        <end position="75"/>
    </location>
</feature>
<evidence type="ECO:0000256" key="1">
    <source>
        <dbReference type="SAM" id="Phobius"/>
    </source>
</evidence>
<gene>
    <name evidence="2" type="ORF">B0T23DRAFT_388040</name>
</gene>
<keyword evidence="1" id="KW-1133">Transmembrane helix</keyword>
<name>A0AAJ0MMR3_9PEZI</name>
<sequence length="93" mass="10951">MMRKKASKNKVYLMILCGLSLTLVVIFFGFCARLGNDERRDRERERGGRGCWRMVMFMNELVTLMVSVSLVNQSVTKGCIRIWRYIYSRNLFS</sequence>
<dbReference type="EMBL" id="JAULSX010000008">
    <property type="protein sequence ID" value="KAK3486622.1"/>
    <property type="molecule type" value="Genomic_DNA"/>
</dbReference>
<dbReference type="RefSeq" id="XP_062689179.1">
    <property type="nucleotide sequence ID" value="XM_062837727.1"/>
</dbReference>
<evidence type="ECO:0000313" key="3">
    <source>
        <dbReference type="Proteomes" id="UP001285908"/>
    </source>
</evidence>
<protein>
    <submittedName>
        <fullName evidence="2">Uncharacterized protein</fullName>
    </submittedName>
</protein>
<feature type="transmembrane region" description="Helical" evidence="1">
    <location>
        <begin position="12"/>
        <end position="35"/>
    </location>
</feature>
<comment type="caution">
    <text evidence="2">The sequence shown here is derived from an EMBL/GenBank/DDBJ whole genome shotgun (WGS) entry which is preliminary data.</text>
</comment>
<dbReference type="AlphaFoldDB" id="A0AAJ0MMR3"/>